<gene>
    <name evidence="3" type="ORF">GCM10010201_24490</name>
</gene>
<dbReference type="Gene3D" id="1.20.1260.10">
    <property type="match status" value="1"/>
</dbReference>
<dbReference type="InterPro" id="IPR012347">
    <property type="entry name" value="Ferritin-like"/>
</dbReference>
<dbReference type="Proteomes" id="UP001499978">
    <property type="component" value="Unassembled WGS sequence"/>
</dbReference>
<proteinExistence type="predicted"/>
<feature type="signal peptide" evidence="1">
    <location>
        <begin position="1"/>
        <end position="23"/>
    </location>
</feature>
<organism evidence="3 4">
    <name type="scientific">Pilimelia columellifera subsp. columellifera</name>
    <dbReference type="NCBI Taxonomy" id="706583"/>
    <lineage>
        <taxon>Bacteria</taxon>
        <taxon>Bacillati</taxon>
        <taxon>Actinomycetota</taxon>
        <taxon>Actinomycetes</taxon>
        <taxon>Micromonosporales</taxon>
        <taxon>Micromonosporaceae</taxon>
        <taxon>Pilimelia</taxon>
    </lineage>
</organism>
<dbReference type="EMBL" id="BAAARY010000010">
    <property type="protein sequence ID" value="GAA2524924.1"/>
    <property type="molecule type" value="Genomic_DNA"/>
</dbReference>
<evidence type="ECO:0000256" key="1">
    <source>
        <dbReference type="SAM" id="SignalP"/>
    </source>
</evidence>
<protein>
    <submittedName>
        <fullName evidence="3">DUF305 domain-containing protein</fullName>
    </submittedName>
</protein>
<dbReference type="RefSeq" id="WP_344172397.1">
    <property type="nucleotide sequence ID" value="NZ_BAAARY010000010.1"/>
</dbReference>
<dbReference type="PANTHER" id="PTHR36933">
    <property type="entry name" value="SLL0788 PROTEIN"/>
    <property type="match status" value="1"/>
</dbReference>
<feature type="chain" id="PRO_5046065299" evidence="1">
    <location>
        <begin position="24"/>
        <end position="204"/>
    </location>
</feature>
<feature type="domain" description="DUF305" evidence="2">
    <location>
        <begin position="55"/>
        <end position="201"/>
    </location>
</feature>
<evidence type="ECO:0000313" key="3">
    <source>
        <dbReference type="EMBL" id="GAA2524924.1"/>
    </source>
</evidence>
<dbReference type="PROSITE" id="PS51257">
    <property type="entry name" value="PROKAR_LIPOPROTEIN"/>
    <property type="match status" value="1"/>
</dbReference>
<evidence type="ECO:0000259" key="2">
    <source>
        <dbReference type="Pfam" id="PF03713"/>
    </source>
</evidence>
<name>A0ABP6AWF4_9ACTN</name>
<sequence length="204" mass="21148">MNRQNTRRLAVLGVNGALAVALAACGGAEPATDAGVTSPTPTAAPSSQAAFNDADVTFATGMIPHHQQAVEMADMALKRAQSPQVKELATKIKSAQDPEIAVMSDWLRAWGKPVPTTAPGQGHSAHAGPGMMTDADMAKLGKASGDAFDTMFLTMMIEHHEGAIVMARAEQNDGANADAKALAVKIQGDQAAEIATMRTMLTAQ</sequence>
<dbReference type="PANTHER" id="PTHR36933:SF1">
    <property type="entry name" value="SLL0788 PROTEIN"/>
    <property type="match status" value="1"/>
</dbReference>
<keyword evidence="1" id="KW-0732">Signal</keyword>
<reference evidence="4" key="1">
    <citation type="journal article" date="2019" name="Int. J. Syst. Evol. Microbiol.">
        <title>The Global Catalogue of Microorganisms (GCM) 10K type strain sequencing project: providing services to taxonomists for standard genome sequencing and annotation.</title>
        <authorList>
            <consortium name="The Broad Institute Genomics Platform"/>
            <consortium name="The Broad Institute Genome Sequencing Center for Infectious Disease"/>
            <person name="Wu L."/>
            <person name="Ma J."/>
        </authorList>
    </citation>
    <scope>NUCLEOTIDE SEQUENCE [LARGE SCALE GENOMIC DNA]</scope>
    <source>
        <strain evidence="4">JCM 3367</strain>
    </source>
</reference>
<comment type="caution">
    <text evidence="3">The sequence shown here is derived from an EMBL/GenBank/DDBJ whole genome shotgun (WGS) entry which is preliminary data.</text>
</comment>
<accession>A0ABP6AWF4</accession>
<dbReference type="InterPro" id="IPR005183">
    <property type="entry name" value="DUF305_CopM-like"/>
</dbReference>
<dbReference type="Pfam" id="PF03713">
    <property type="entry name" value="DUF305"/>
    <property type="match status" value="1"/>
</dbReference>
<evidence type="ECO:0000313" key="4">
    <source>
        <dbReference type="Proteomes" id="UP001499978"/>
    </source>
</evidence>
<keyword evidence="4" id="KW-1185">Reference proteome</keyword>